<dbReference type="InterPro" id="IPR003136">
    <property type="entry name" value="Cytidylate_kin"/>
</dbReference>
<keyword evidence="1 5" id="KW-0808">Transferase</keyword>
<comment type="caution">
    <text evidence="7">The sequence shown here is derived from an EMBL/GenBank/DDBJ whole genome shotgun (WGS) entry which is preliminary data.</text>
</comment>
<evidence type="ECO:0000256" key="4">
    <source>
        <dbReference type="ARBA" id="ARBA00022840"/>
    </source>
</evidence>
<keyword evidence="5" id="KW-0963">Cytoplasm</keyword>
<dbReference type="CDD" id="cd02020">
    <property type="entry name" value="CMPK"/>
    <property type="match status" value="1"/>
</dbReference>
<dbReference type="RefSeq" id="WP_216505187.1">
    <property type="nucleotide sequence ID" value="NZ_JAHMHJ010000001.1"/>
</dbReference>
<gene>
    <name evidence="5 7" type="primary">cmk</name>
    <name evidence="7" type="ORF">KQ878_00635</name>
</gene>
<accession>A0ABS6DRE5</accession>
<dbReference type="NCBIfam" id="TIGR00017">
    <property type="entry name" value="cmk"/>
    <property type="match status" value="1"/>
</dbReference>
<dbReference type="InterPro" id="IPR011994">
    <property type="entry name" value="Cytidylate_kinase_dom"/>
</dbReference>
<comment type="similarity">
    <text evidence="5">Belongs to the cytidylate kinase family. Type 1 subfamily.</text>
</comment>
<keyword evidence="2 5" id="KW-0547">Nucleotide-binding</keyword>
<dbReference type="Proteomes" id="UP000812267">
    <property type="component" value="Unassembled WGS sequence"/>
</dbReference>
<keyword evidence="8" id="KW-1185">Reference proteome</keyword>
<comment type="catalytic activity">
    <reaction evidence="5">
        <text>dCMP + ATP = dCDP + ADP</text>
        <dbReference type="Rhea" id="RHEA:25094"/>
        <dbReference type="ChEBI" id="CHEBI:30616"/>
        <dbReference type="ChEBI" id="CHEBI:57566"/>
        <dbReference type="ChEBI" id="CHEBI:58593"/>
        <dbReference type="ChEBI" id="CHEBI:456216"/>
        <dbReference type="EC" id="2.7.4.25"/>
    </reaction>
</comment>
<evidence type="ECO:0000256" key="5">
    <source>
        <dbReference type="HAMAP-Rule" id="MF_00238"/>
    </source>
</evidence>
<evidence type="ECO:0000256" key="1">
    <source>
        <dbReference type="ARBA" id="ARBA00022679"/>
    </source>
</evidence>
<dbReference type="HAMAP" id="MF_00238">
    <property type="entry name" value="Cytidyl_kinase_type1"/>
    <property type="match status" value="1"/>
</dbReference>
<proteinExistence type="inferred from homology"/>
<evidence type="ECO:0000313" key="7">
    <source>
        <dbReference type="EMBL" id="MBU4693391.1"/>
    </source>
</evidence>
<keyword evidence="4 5" id="KW-0067">ATP-binding</keyword>
<evidence type="ECO:0000259" key="6">
    <source>
        <dbReference type="Pfam" id="PF02224"/>
    </source>
</evidence>
<sequence>MKKINVAIDGPSGAGKSTVSKEVAKRLGYTFISSGSVYRAIAYVVSNKNIDPKDEKAVNAILDDQILKISLDEHERIYSDGVDISSLIRADKISKISSDIAVYKHVREYVVKYIQQITKAKKGYIMDGRDTTYRIMPYAEVKIFLTATAHERANRRILQNKELGYNTNFHQVLKEVQARDEQDSNRKNDPLKIVDDAYVINCTEMNFEAVVVEIIRLIKAVVNEK</sequence>
<evidence type="ECO:0000256" key="3">
    <source>
        <dbReference type="ARBA" id="ARBA00022777"/>
    </source>
</evidence>
<evidence type="ECO:0000256" key="2">
    <source>
        <dbReference type="ARBA" id="ARBA00022741"/>
    </source>
</evidence>
<dbReference type="GO" id="GO:0016301">
    <property type="term" value="F:kinase activity"/>
    <property type="evidence" value="ECO:0007669"/>
    <property type="project" value="UniProtKB-KW"/>
</dbReference>
<dbReference type="Pfam" id="PF02224">
    <property type="entry name" value="Cytidylate_kin"/>
    <property type="match status" value="1"/>
</dbReference>
<dbReference type="EC" id="2.7.4.25" evidence="5"/>
<feature type="domain" description="Cytidylate kinase" evidence="6">
    <location>
        <begin position="6"/>
        <end position="219"/>
    </location>
</feature>
<comment type="catalytic activity">
    <reaction evidence="5">
        <text>CMP + ATP = CDP + ADP</text>
        <dbReference type="Rhea" id="RHEA:11600"/>
        <dbReference type="ChEBI" id="CHEBI:30616"/>
        <dbReference type="ChEBI" id="CHEBI:58069"/>
        <dbReference type="ChEBI" id="CHEBI:60377"/>
        <dbReference type="ChEBI" id="CHEBI:456216"/>
        <dbReference type="EC" id="2.7.4.25"/>
    </reaction>
</comment>
<dbReference type="EMBL" id="JAHMHK010000001">
    <property type="protein sequence ID" value="MBU4693391.1"/>
    <property type="molecule type" value="Genomic_DNA"/>
</dbReference>
<name>A0ABS6DRE5_9MOLU</name>
<protein>
    <recommendedName>
        <fullName evidence="5">Cytidylate kinase</fullName>
        <shortName evidence="5">CK</shortName>
        <ecNumber evidence="5">2.7.4.25</ecNumber>
    </recommendedName>
    <alternativeName>
        <fullName evidence="5">Cytidine monophosphate kinase</fullName>
        <shortName evidence="5">CMP kinase</shortName>
    </alternativeName>
</protein>
<organism evidence="7 8">
    <name type="scientific">Mycoplasma zalophidermidis</name>
    <dbReference type="NCBI Taxonomy" id="398174"/>
    <lineage>
        <taxon>Bacteria</taxon>
        <taxon>Bacillati</taxon>
        <taxon>Mycoplasmatota</taxon>
        <taxon>Mollicutes</taxon>
        <taxon>Mycoplasmataceae</taxon>
        <taxon>Mycoplasma</taxon>
    </lineage>
</organism>
<keyword evidence="3 5" id="KW-0418">Kinase</keyword>
<comment type="subcellular location">
    <subcellularLocation>
        <location evidence="5">Cytoplasm</location>
    </subcellularLocation>
</comment>
<evidence type="ECO:0000313" key="8">
    <source>
        <dbReference type="Proteomes" id="UP000812267"/>
    </source>
</evidence>
<reference evidence="7" key="1">
    <citation type="submission" date="2021-06" db="EMBL/GenBank/DDBJ databases">
        <title>Novel Mycoplasma species detected in California sea lions (Zalophus californianus) from the USA.</title>
        <authorList>
            <person name="Volokhov D.V."/>
            <person name="Furtak V.A."/>
            <person name="Zagorodnyaya T.A."/>
        </authorList>
    </citation>
    <scope>NUCLEOTIDE SEQUENCE [LARGE SCALE GENOMIC DNA]</scope>
    <source>
        <strain evidence="7">CSL 4779</strain>
    </source>
</reference>
<feature type="binding site" evidence="5">
    <location>
        <begin position="10"/>
        <end position="18"/>
    </location>
    <ligand>
        <name>ATP</name>
        <dbReference type="ChEBI" id="CHEBI:30616"/>
    </ligand>
</feature>